<dbReference type="PANTHER" id="PTHR33116:SF78">
    <property type="entry name" value="OS12G0587133 PROTEIN"/>
    <property type="match status" value="1"/>
</dbReference>
<name>A0AAV3QWG4_LITER</name>
<organism evidence="2 3">
    <name type="scientific">Lithospermum erythrorhizon</name>
    <name type="common">Purple gromwell</name>
    <name type="synonym">Lithospermum officinale var. erythrorhizon</name>
    <dbReference type="NCBI Taxonomy" id="34254"/>
    <lineage>
        <taxon>Eukaryota</taxon>
        <taxon>Viridiplantae</taxon>
        <taxon>Streptophyta</taxon>
        <taxon>Embryophyta</taxon>
        <taxon>Tracheophyta</taxon>
        <taxon>Spermatophyta</taxon>
        <taxon>Magnoliopsida</taxon>
        <taxon>eudicotyledons</taxon>
        <taxon>Gunneridae</taxon>
        <taxon>Pentapetalae</taxon>
        <taxon>asterids</taxon>
        <taxon>lamiids</taxon>
        <taxon>Boraginales</taxon>
        <taxon>Boraginaceae</taxon>
        <taxon>Boraginoideae</taxon>
        <taxon>Lithospermeae</taxon>
        <taxon>Lithospermum</taxon>
    </lineage>
</organism>
<dbReference type="InterPro" id="IPR000477">
    <property type="entry name" value="RT_dom"/>
</dbReference>
<dbReference type="SUPFAM" id="SSF56672">
    <property type="entry name" value="DNA/RNA polymerases"/>
    <property type="match status" value="1"/>
</dbReference>
<reference evidence="2 3" key="1">
    <citation type="submission" date="2024-01" db="EMBL/GenBank/DDBJ databases">
        <title>The complete chloroplast genome sequence of Lithospermum erythrorhizon: insights into the phylogenetic relationship among Boraginaceae species and the maternal lineages of purple gromwells.</title>
        <authorList>
            <person name="Okada T."/>
            <person name="Watanabe K."/>
        </authorList>
    </citation>
    <scope>NUCLEOTIDE SEQUENCE [LARGE SCALE GENOMIC DNA]</scope>
</reference>
<dbReference type="AlphaFoldDB" id="A0AAV3QWG4"/>
<gene>
    <name evidence="2" type="ORF">LIER_23167</name>
</gene>
<dbReference type="Pfam" id="PF00078">
    <property type="entry name" value="RVT_1"/>
    <property type="match status" value="1"/>
</dbReference>
<proteinExistence type="predicted"/>
<keyword evidence="3" id="KW-1185">Reference proteome</keyword>
<evidence type="ECO:0000313" key="2">
    <source>
        <dbReference type="EMBL" id="GAA0168454.1"/>
    </source>
</evidence>
<evidence type="ECO:0000313" key="3">
    <source>
        <dbReference type="Proteomes" id="UP001454036"/>
    </source>
</evidence>
<comment type="caution">
    <text evidence="2">The sequence shown here is derived from an EMBL/GenBank/DDBJ whole genome shotgun (WGS) entry which is preliminary data.</text>
</comment>
<protein>
    <recommendedName>
        <fullName evidence="1">Reverse transcriptase domain-containing protein</fullName>
    </recommendedName>
</protein>
<dbReference type="PROSITE" id="PS50878">
    <property type="entry name" value="RT_POL"/>
    <property type="match status" value="1"/>
</dbReference>
<sequence>MLMLDIRKAFDTVSWSFLEDVLKGFGLPELFVGWIMAFIRKPTFSISFNGELHGYFEGKRGLRQGDPMSPALFLLCIEYLSRNLKVKTGGDQIIGSHQKYLNTSSVSINFHSSYKNLLSTFQSGCNKLTLDQKTV</sequence>
<dbReference type="Proteomes" id="UP001454036">
    <property type="component" value="Unassembled WGS sequence"/>
</dbReference>
<evidence type="ECO:0000259" key="1">
    <source>
        <dbReference type="PROSITE" id="PS50878"/>
    </source>
</evidence>
<dbReference type="EMBL" id="BAABME010006472">
    <property type="protein sequence ID" value="GAA0168454.1"/>
    <property type="molecule type" value="Genomic_DNA"/>
</dbReference>
<dbReference type="PANTHER" id="PTHR33116">
    <property type="entry name" value="REVERSE TRANSCRIPTASE ZINC-BINDING DOMAIN-CONTAINING PROTEIN-RELATED-RELATED"/>
    <property type="match status" value="1"/>
</dbReference>
<dbReference type="InterPro" id="IPR043502">
    <property type="entry name" value="DNA/RNA_pol_sf"/>
</dbReference>
<accession>A0AAV3QWG4</accession>
<feature type="domain" description="Reverse transcriptase" evidence="1">
    <location>
        <begin position="1"/>
        <end position="135"/>
    </location>
</feature>